<dbReference type="EMBL" id="KI680197">
    <property type="protein sequence ID" value="ETL91002.1"/>
    <property type="molecule type" value="Genomic_DNA"/>
</dbReference>
<name>W2GNK5_PHYNI</name>
<dbReference type="Proteomes" id="UP000054532">
    <property type="component" value="Unassembled WGS sequence"/>
</dbReference>
<dbReference type="AlphaFoldDB" id="W2GNK5"/>
<protein>
    <submittedName>
        <fullName evidence="1">Uncharacterized protein</fullName>
    </submittedName>
</protein>
<dbReference type="Proteomes" id="UP000053236">
    <property type="component" value="Unassembled WGS sequence"/>
</dbReference>
<evidence type="ECO:0000313" key="4">
    <source>
        <dbReference type="EMBL" id="ETM44304.1"/>
    </source>
</evidence>
<dbReference type="EMBL" id="KI673466">
    <property type="protein sequence ID" value="ETL37877.1"/>
    <property type="molecule type" value="Genomic_DNA"/>
</dbReference>
<dbReference type="EMBL" id="KI693411">
    <property type="protein sequence ID" value="ETM44304.1"/>
    <property type="molecule type" value="Genomic_DNA"/>
</dbReference>
<reference evidence="3" key="1">
    <citation type="submission" date="2013-11" db="EMBL/GenBank/DDBJ databases">
        <title>The Genome Sequence of Phytophthora parasitica CHvinca01.</title>
        <authorList>
            <consortium name="The Broad Institute Genomics Platform"/>
            <person name="Russ C."/>
            <person name="Tyler B."/>
            <person name="Panabieres F."/>
            <person name="Shan W."/>
            <person name="Tripathy S."/>
            <person name="Grunwald N."/>
            <person name="Machado M."/>
            <person name="Johnson C.S."/>
            <person name="Arredondo F."/>
            <person name="Hong C."/>
            <person name="Coffey M."/>
            <person name="Young S.K."/>
            <person name="Zeng Q."/>
            <person name="Gargeya S."/>
            <person name="Fitzgerald M."/>
            <person name="Abouelleil A."/>
            <person name="Alvarado L."/>
            <person name="Chapman S.B."/>
            <person name="Gainer-Dewar J."/>
            <person name="Goldberg J."/>
            <person name="Griggs A."/>
            <person name="Gujja S."/>
            <person name="Hansen M."/>
            <person name="Howarth C."/>
            <person name="Imamovic A."/>
            <person name="Ireland A."/>
            <person name="Larimer J."/>
            <person name="McCowan C."/>
            <person name="Murphy C."/>
            <person name="Pearson M."/>
            <person name="Poon T.W."/>
            <person name="Priest M."/>
            <person name="Roberts A."/>
            <person name="Saif S."/>
            <person name="Shea T."/>
            <person name="Sykes S."/>
            <person name="Wortman J."/>
            <person name="Nusbaum C."/>
            <person name="Birren B."/>
        </authorList>
    </citation>
    <scope>NUCLEOTIDE SEQUENCE [LARGE SCALE GENOMIC DNA]</scope>
    <source>
        <strain evidence="3">CHvinca01</strain>
    </source>
</reference>
<gene>
    <name evidence="4" type="ORF">L914_10447</name>
    <name evidence="1" type="ORF">L915_10595</name>
    <name evidence="2" type="ORF">L916_10487</name>
    <name evidence="3" type="ORF">L917_10411</name>
</gene>
<reference evidence="1" key="2">
    <citation type="submission" date="2013-11" db="EMBL/GenBank/DDBJ databases">
        <title>The Genome Sequence of Phytophthora parasitica CJ02B3.</title>
        <authorList>
            <consortium name="The Broad Institute Genomics Platform"/>
            <person name="Russ C."/>
            <person name="Tyler B."/>
            <person name="Panabieres F."/>
            <person name="Shan W."/>
            <person name="Tripathy S."/>
            <person name="Grunwald N."/>
            <person name="Machado M."/>
            <person name="Johnson C.S."/>
            <person name="Arredondo F."/>
            <person name="Hong C."/>
            <person name="Coffey M."/>
            <person name="Young S.K."/>
            <person name="Zeng Q."/>
            <person name="Gargeya S."/>
            <person name="Fitzgerald M."/>
            <person name="Abouelleil A."/>
            <person name="Alvarado L."/>
            <person name="Chapman S.B."/>
            <person name="Gainer-Dewar J."/>
            <person name="Goldberg J."/>
            <person name="Griggs A."/>
            <person name="Gujja S."/>
            <person name="Hansen M."/>
            <person name="Howarth C."/>
            <person name="Imamovic A."/>
            <person name="Ireland A."/>
            <person name="Larimer J."/>
            <person name="McCowan C."/>
            <person name="Murphy C."/>
            <person name="Pearson M."/>
            <person name="Poon T.W."/>
            <person name="Priest M."/>
            <person name="Roberts A."/>
            <person name="Saif S."/>
            <person name="Shea T."/>
            <person name="Sykes S."/>
            <person name="Wortman J."/>
            <person name="Nusbaum C."/>
            <person name="Birren B."/>
        </authorList>
    </citation>
    <scope>NUCLEOTIDE SEQUENCE [LARGE SCALE GENOMIC DNA]</scope>
    <source>
        <strain evidence="1">CJ02B3</strain>
    </source>
</reference>
<reference evidence="4" key="4">
    <citation type="submission" date="2013-11" db="EMBL/GenBank/DDBJ databases">
        <title>The Genome Sequence of Phytophthora parasitica IAC_01/95.</title>
        <authorList>
            <consortium name="The Broad Institute Genomics Platform"/>
            <person name="Russ C."/>
            <person name="Tyler B."/>
            <person name="Panabieres F."/>
            <person name="Shan W."/>
            <person name="Tripathy S."/>
            <person name="Grunwald N."/>
            <person name="Machado M."/>
            <person name="Johnson C.S."/>
            <person name="Arredondo F."/>
            <person name="Hong C."/>
            <person name="Coffey M."/>
            <person name="Young S.K."/>
            <person name="Zeng Q."/>
            <person name="Gargeya S."/>
            <person name="Fitzgerald M."/>
            <person name="Abouelleil A."/>
            <person name="Alvarado L."/>
            <person name="Chapman S.B."/>
            <person name="Gainer-Dewar J."/>
            <person name="Goldberg J."/>
            <person name="Griggs A."/>
            <person name="Gujja S."/>
            <person name="Hansen M."/>
            <person name="Howarth C."/>
            <person name="Imamovic A."/>
            <person name="Ireland A."/>
            <person name="Larimer J."/>
            <person name="McCowan C."/>
            <person name="Murphy C."/>
            <person name="Pearson M."/>
            <person name="Poon T.W."/>
            <person name="Priest M."/>
            <person name="Roberts A."/>
            <person name="Saif S."/>
            <person name="Shea T."/>
            <person name="Sykes S."/>
            <person name="Wortman J."/>
            <person name="Nusbaum C."/>
            <person name="Birren B."/>
        </authorList>
    </citation>
    <scope>NUCLEOTIDE SEQUENCE [LARGE SCALE GENOMIC DNA]</scope>
    <source>
        <strain evidence="4">IAC_01/95</strain>
    </source>
</reference>
<evidence type="ECO:0000313" key="3">
    <source>
        <dbReference type="EMBL" id="ETL91002.1"/>
    </source>
</evidence>
<dbReference type="EMBL" id="KI686799">
    <property type="protein sequence ID" value="ETK84439.1"/>
    <property type="molecule type" value="Genomic_DNA"/>
</dbReference>
<proteinExistence type="predicted"/>
<evidence type="ECO:0000313" key="2">
    <source>
        <dbReference type="EMBL" id="ETL37877.1"/>
    </source>
</evidence>
<evidence type="ECO:0000313" key="1">
    <source>
        <dbReference type="EMBL" id="ETK84439.1"/>
    </source>
</evidence>
<accession>W2GNK5</accession>
<sequence length="105" mass="11773">MLAELLSHHGVPLIIDLSTGSAEEDRRIDGELVYIEPIDVLGVCLCSIFRTPARLWRIIPKKRQGLEVGPGWVTKLTWYGSSVDASGTKTSHEPGFLFYSYRTPR</sequence>
<dbReference type="Proteomes" id="UP000053864">
    <property type="component" value="Unassembled WGS sequence"/>
</dbReference>
<dbReference type="Proteomes" id="UP000054423">
    <property type="component" value="Unassembled WGS sequence"/>
</dbReference>
<organism evidence="1">
    <name type="scientific">Phytophthora nicotianae</name>
    <name type="common">Potato buckeye rot agent</name>
    <name type="synonym">Phytophthora parasitica</name>
    <dbReference type="NCBI Taxonomy" id="4792"/>
    <lineage>
        <taxon>Eukaryota</taxon>
        <taxon>Sar</taxon>
        <taxon>Stramenopiles</taxon>
        <taxon>Oomycota</taxon>
        <taxon>Peronosporomycetes</taxon>
        <taxon>Peronosporales</taxon>
        <taxon>Peronosporaceae</taxon>
        <taxon>Phytophthora</taxon>
    </lineage>
</organism>
<reference evidence="2" key="3">
    <citation type="submission" date="2013-11" db="EMBL/GenBank/DDBJ databases">
        <title>The Genome Sequence of Phytophthora parasitica CJ05E6.</title>
        <authorList>
            <consortium name="The Broad Institute Genomics Platform"/>
            <person name="Russ C."/>
            <person name="Tyler B."/>
            <person name="Panabieres F."/>
            <person name="Shan W."/>
            <person name="Tripathy S."/>
            <person name="Grunwald N."/>
            <person name="Machado M."/>
            <person name="Johnson C.S."/>
            <person name="Arredondo F."/>
            <person name="Hong C."/>
            <person name="Coffey M."/>
            <person name="Young S.K."/>
            <person name="Zeng Q."/>
            <person name="Gargeya S."/>
            <person name="Fitzgerald M."/>
            <person name="Abouelleil A."/>
            <person name="Alvarado L."/>
            <person name="Chapman S.B."/>
            <person name="Gainer-Dewar J."/>
            <person name="Goldberg J."/>
            <person name="Griggs A."/>
            <person name="Gujja S."/>
            <person name="Hansen M."/>
            <person name="Howarth C."/>
            <person name="Imamovic A."/>
            <person name="Ireland A."/>
            <person name="Larimer J."/>
            <person name="McCowan C."/>
            <person name="Murphy C."/>
            <person name="Pearson M."/>
            <person name="Poon T.W."/>
            <person name="Priest M."/>
            <person name="Roberts A."/>
            <person name="Saif S."/>
            <person name="Shea T."/>
            <person name="Sykes S."/>
            <person name="Wortman J."/>
            <person name="Nusbaum C."/>
            <person name="Birren B."/>
        </authorList>
    </citation>
    <scope>NUCLEOTIDE SEQUENCE [LARGE SCALE GENOMIC DNA]</scope>
    <source>
        <strain evidence="2">CJ05E6</strain>
    </source>
</reference>